<gene>
    <name evidence="1" type="ORF">AB840_01950</name>
</gene>
<dbReference type="STRING" id="39029.BSR42_02925"/>
<protein>
    <recommendedName>
        <fullName evidence="3">TonB-dependent receptor-like beta-barrel domain-containing protein</fullName>
    </recommendedName>
</protein>
<name>A0A0J6WVH1_9FIRM</name>
<dbReference type="AlphaFoldDB" id="A0A0J6WVH1"/>
<accession>A0A0J6WVH1</accession>
<proteinExistence type="predicted"/>
<reference evidence="1 2" key="1">
    <citation type="submission" date="2015-06" db="EMBL/GenBank/DDBJ databases">
        <title>Draft genome sequence of beer spoilage bacterium Megasphaera cerevisiae type strain 20462.</title>
        <authorList>
            <person name="Kutumbaka K."/>
            <person name="Pasmowitz J."/>
            <person name="Mategko J."/>
            <person name="Reyes D."/>
            <person name="Friedrich A."/>
            <person name="Han S."/>
            <person name="Martens-Habbena W."/>
            <person name="Neal-McKinney J."/>
            <person name="Janagama H.K."/>
            <person name="Nadala C."/>
            <person name="Samadpour M."/>
        </authorList>
    </citation>
    <scope>NUCLEOTIDE SEQUENCE [LARGE SCALE GENOMIC DNA]</scope>
    <source>
        <strain evidence="1 2">DSM 20462</strain>
    </source>
</reference>
<dbReference type="EMBL" id="LEKT01000004">
    <property type="protein sequence ID" value="KMO87500.1"/>
    <property type="molecule type" value="Genomic_DNA"/>
</dbReference>
<dbReference type="InParanoid" id="A0A0J6WVH1"/>
<evidence type="ECO:0000313" key="1">
    <source>
        <dbReference type="EMBL" id="KMO87500.1"/>
    </source>
</evidence>
<comment type="caution">
    <text evidence="1">The sequence shown here is derived from an EMBL/GenBank/DDBJ whole genome shotgun (WGS) entry which is preliminary data.</text>
</comment>
<dbReference type="RefSeq" id="WP_048513150.1">
    <property type="nucleotide sequence ID" value="NZ_FUXD01000006.1"/>
</dbReference>
<keyword evidence="2" id="KW-1185">Reference proteome</keyword>
<organism evidence="1 2">
    <name type="scientific">Megasphaera cerevisiae DSM 20462</name>
    <dbReference type="NCBI Taxonomy" id="1122219"/>
    <lineage>
        <taxon>Bacteria</taxon>
        <taxon>Bacillati</taxon>
        <taxon>Bacillota</taxon>
        <taxon>Negativicutes</taxon>
        <taxon>Veillonellales</taxon>
        <taxon>Veillonellaceae</taxon>
        <taxon>Megasphaera</taxon>
    </lineage>
</organism>
<dbReference type="Proteomes" id="UP000036503">
    <property type="component" value="Unassembled WGS sequence"/>
</dbReference>
<evidence type="ECO:0000313" key="2">
    <source>
        <dbReference type="Proteomes" id="UP000036503"/>
    </source>
</evidence>
<sequence>MIWTPGSWHAYLDYKAFDHDSFVGGTGADLPDRYLDGSRSFTTGIGYVPARNLLLEASYTFGAKSTQMRDTLYTPENFTLGDYTRVQMTYKF</sequence>
<dbReference type="OrthoDB" id="1636075at2"/>
<dbReference type="PATRIC" id="fig|1122219.3.peg.1627"/>
<evidence type="ECO:0008006" key="3">
    <source>
        <dbReference type="Google" id="ProtNLM"/>
    </source>
</evidence>